<feature type="transmembrane region" description="Helical" evidence="1">
    <location>
        <begin position="38"/>
        <end position="55"/>
    </location>
</feature>
<keyword evidence="1" id="KW-0472">Membrane</keyword>
<accession>A0A238LIT0</accession>
<evidence type="ECO:0008006" key="4">
    <source>
        <dbReference type="Google" id="ProtNLM"/>
    </source>
</evidence>
<dbReference type="OrthoDB" id="7869508at2"/>
<feature type="transmembrane region" description="Helical" evidence="1">
    <location>
        <begin position="67"/>
        <end position="88"/>
    </location>
</feature>
<dbReference type="NCBIfam" id="NF033773">
    <property type="entry name" value="tellur_TrgA"/>
    <property type="match status" value="1"/>
</dbReference>
<keyword evidence="3" id="KW-1185">Reference proteome</keyword>
<dbReference type="AlphaFoldDB" id="A0A238LIT0"/>
<reference evidence="3" key="1">
    <citation type="submission" date="2017-05" db="EMBL/GenBank/DDBJ databases">
        <authorList>
            <person name="Rodrigo-Torres L."/>
            <person name="Arahal R. D."/>
            <person name="Lucena T."/>
        </authorList>
    </citation>
    <scope>NUCLEOTIDE SEQUENCE [LARGE SCALE GENOMIC DNA]</scope>
    <source>
        <strain evidence="3">CECT 8899</strain>
    </source>
</reference>
<dbReference type="EMBL" id="FXZK01000011">
    <property type="protein sequence ID" value="SMY09589.1"/>
    <property type="molecule type" value="Genomic_DNA"/>
</dbReference>
<gene>
    <name evidence="2" type="ORF">LOM8899_03758</name>
</gene>
<dbReference type="InterPro" id="IPR047784">
    <property type="entry name" value="TrgA"/>
</dbReference>
<proteinExistence type="predicted"/>
<sequence>MGLFTMAKLVGAILFAIIAWYVSQLIKPLFPEGYDPGRFAEFNALIGLGVGWIVAGSRAGGGWSSGISAGLTAAFALVFWGLLLNCTYEMLRLSLRRQYDGPLEAVIGVFELMFENLMIMLDVQVLVVLFGSAAIAGLVIEFTSRKAR</sequence>
<protein>
    <recommendedName>
        <fullName evidence="4">Tellurium resistance protein</fullName>
    </recommendedName>
</protein>
<keyword evidence="1" id="KW-0812">Transmembrane</keyword>
<evidence type="ECO:0000313" key="2">
    <source>
        <dbReference type="EMBL" id="SMY09589.1"/>
    </source>
</evidence>
<organism evidence="2 3">
    <name type="scientific">Flavimaricola marinus</name>
    <dbReference type="NCBI Taxonomy" id="1819565"/>
    <lineage>
        <taxon>Bacteria</taxon>
        <taxon>Pseudomonadati</taxon>
        <taxon>Pseudomonadota</taxon>
        <taxon>Alphaproteobacteria</taxon>
        <taxon>Rhodobacterales</taxon>
        <taxon>Paracoccaceae</taxon>
        <taxon>Flavimaricola</taxon>
    </lineage>
</organism>
<dbReference type="RefSeq" id="WP_133065069.1">
    <property type="nucleotide sequence ID" value="NZ_FXZK01000011.1"/>
</dbReference>
<feature type="transmembrane region" description="Helical" evidence="1">
    <location>
        <begin position="119"/>
        <end position="140"/>
    </location>
</feature>
<dbReference type="Proteomes" id="UP000201613">
    <property type="component" value="Unassembled WGS sequence"/>
</dbReference>
<evidence type="ECO:0000313" key="3">
    <source>
        <dbReference type="Proteomes" id="UP000201613"/>
    </source>
</evidence>
<keyword evidence="1" id="KW-1133">Transmembrane helix</keyword>
<evidence type="ECO:0000256" key="1">
    <source>
        <dbReference type="SAM" id="Phobius"/>
    </source>
</evidence>
<feature type="transmembrane region" description="Helical" evidence="1">
    <location>
        <begin position="6"/>
        <end position="26"/>
    </location>
</feature>
<name>A0A238LIT0_9RHOB</name>